<dbReference type="GO" id="GO:0047617">
    <property type="term" value="F:fatty acyl-CoA hydrolase activity"/>
    <property type="evidence" value="ECO:0007669"/>
    <property type="project" value="TreeGrafter"/>
</dbReference>
<keyword evidence="2" id="KW-0378">Hydrolase</keyword>
<dbReference type="Pfam" id="PF13279">
    <property type="entry name" value="4HBT_2"/>
    <property type="match status" value="1"/>
</dbReference>
<dbReference type="InterPro" id="IPR029069">
    <property type="entry name" value="HotDog_dom_sf"/>
</dbReference>
<proteinExistence type="inferred from homology"/>
<evidence type="ECO:0000313" key="4">
    <source>
        <dbReference type="Proteomes" id="UP000190130"/>
    </source>
</evidence>
<gene>
    <name evidence="3" type="ORF">SAMN05660750_02460</name>
</gene>
<dbReference type="InterPro" id="IPR050563">
    <property type="entry name" value="4-hydroxybenzoyl-CoA_TE"/>
</dbReference>
<dbReference type="CDD" id="cd00586">
    <property type="entry name" value="4HBT"/>
    <property type="match status" value="1"/>
</dbReference>
<sequence>MTVEGAEDMSERQPRLSRADFRIFRAIPTRWHDNDIFGHVNNVVYYGWFDTAVNAWLVENGFLDPATSEIVGLVVGTACTYFESVAFPETVEAGIAVERLGNSSVTYRIGIFRQGGAQAAAQGRFTHVYVARAGQKPVPIPAPLRAALAAIQS</sequence>
<dbReference type="AlphaFoldDB" id="A0A1T5E9T4"/>
<evidence type="ECO:0000256" key="2">
    <source>
        <dbReference type="ARBA" id="ARBA00022801"/>
    </source>
</evidence>
<dbReference type="EMBL" id="FUYX01000005">
    <property type="protein sequence ID" value="SKB80485.1"/>
    <property type="molecule type" value="Genomic_DNA"/>
</dbReference>
<dbReference type="PANTHER" id="PTHR31793:SF27">
    <property type="entry name" value="NOVEL THIOESTERASE SUPERFAMILY DOMAIN AND SAPOSIN A-TYPE DOMAIN CONTAINING PROTEIN (0610012H03RIK)"/>
    <property type="match status" value="1"/>
</dbReference>
<protein>
    <submittedName>
        <fullName evidence="3">(3S)-malyl-CoA thioesterase</fullName>
    </submittedName>
</protein>
<dbReference type="Gene3D" id="3.10.129.10">
    <property type="entry name" value="Hotdog Thioesterase"/>
    <property type="match status" value="1"/>
</dbReference>
<reference evidence="3 4" key="1">
    <citation type="submission" date="2017-02" db="EMBL/GenBank/DDBJ databases">
        <authorList>
            <person name="Peterson S.W."/>
        </authorList>
    </citation>
    <scope>NUCLEOTIDE SEQUENCE [LARGE SCALE GENOMIC DNA]</scope>
    <source>
        <strain evidence="3 4">DSM 9653</strain>
    </source>
</reference>
<accession>A0A1T5E9T4</accession>
<dbReference type="SUPFAM" id="SSF54637">
    <property type="entry name" value="Thioesterase/thiol ester dehydrase-isomerase"/>
    <property type="match status" value="1"/>
</dbReference>
<name>A0A1T5E9T4_9HYPH</name>
<dbReference type="Proteomes" id="UP000190130">
    <property type="component" value="Unassembled WGS sequence"/>
</dbReference>
<organism evidence="3 4">
    <name type="scientific">Bosea thiooxidans</name>
    <dbReference type="NCBI Taxonomy" id="53254"/>
    <lineage>
        <taxon>Bacteria</taxon>
        <taxon>Pseudomonadati</taxon>
        <taxon>Pseudomonadota</taxon>
        <taxon>Alphaproteobacteria</taxon>
        <taxon>Hyphomicrobiales</taxon>
        <taxon>Boseaceae</taxon>
        <taxon>Bosea</taxon>
    </lineage>
</organism>
<comment type="similarity">
    <text evidence="1">Belongs to the 4-hydroxybenzoyl-CoA thioesterase family.</text>
</comment>
<dbReference type="PANTHER" id="PTHR31793">
    <property type="entry name" value="4-HYDROXYBENZOYL-COA THIOESTERASE FAMILY MEMBER"/>
    <property type="match status" value="1"/>
</dbReference>
<evidence type="ECO:0000256" key="1">
    <source>
        <dbReference type="ARBA" id="ARBA00005953"/>
    </source>
</evidence>
<evidence type="ECO:0000313" key="3">
    <source>
        <dbReference type="EMBL" id="SKB80485.1"/>
    </source>
</evidence>